<feature type="domain" description="Methyltransferase small" evidence="5">
    <location>
        <begin position="25"/>
        <end position="115"/>
    </location>
</feature>
<dbReference type="GO" id="GO:0032259">
    <property type="term" value="P:methylation"/>
    <property type="evidence" value="ECO:0007669"/>
    <property type="project" value="UniProtKB-KW"/>
</dbReference>
<evidence type="ECO:0000313" key="7">
    <source>
        <dbReference type="Proteomes" id="UP001551695"/>
    </source>
</evidence>
<dbReference type="InterPro" id="IPR052190">
    <property type="entry name" value="Euk-Arch_PrmC-MTase"/>
</dbReference>
<dbReference type="NCBIfam" id="TIGR00537">
    <property type="entry name" value="hemK_rel_arch"/>
    <property type="match status" value="1"/>
</dbReference>
<evidence type="ECO:0000256" key="4">
    <source>
        <dbReference type="ARBA" id="ARBA00022691"/>
    </source>
</evidence>
<reference evidence="6 7" key="1">
    <citation type="submission" date="2024-06" db="EMBL/GenBank/DDBJ databases">
        <title>The Natural Products Discovery Center: Release of the First 8490 Sequenced Strains for Exploring Actinobacteria Biosynthetic Diversity.</title>
        <authorList>
            <person name="Kalkreuter E."/>
            <person name="Kautsar S.A."/>
            <person name="Yang D."/>
            <person name="Bader C.D."/>
            <person name="Teijaro C.N."/>
            <person name="Fluegel L."/>
            <person name="Davis C.M."/>
            <person name="Simpson J.R."/>
            <person name="Lauterbach L."/>
            <person name="Steele A.D."/>
            <person name="Gui C."/>
            <person name="Meng S."/>
            <person name="Li G."/>
            <person name="Viehrig K."/>
            <person name="Ye F."/>
            <person name="Su P."/>
            <person name="Kiefer A.F."/>
            <person name="Nichols A."/>
            <person name="Cepeda A.J."/>
            <person name="Yan W."/>
            <person name="Fan B."/>
            <person name="Jiang Y."/>
            <person name="Adhikari A."/>
            <person name="Zheng C.-J."/>
            <person name="Schuster L."/>
            <person name="Cowan T.M."/>
            <person name="Smanski M.J."/>
            <person name="Chevrette M.G."/>
            <person name="De Carvalho L.P.S."/>
            <person name="Shen B."/>
        </authorList>
    </citation>
    <scope>NUCLEOTIDE SEQUENCE [LARGE SCALE GENOMIC DNA]</scope>
    <source>
        <strain evidence="6 7">NPDC050403</strain>
    </source>
</reference>
<comment type="caution">
    <text evidence="6">The sequence shown here is derived from an EMBL/GenBank/DDBJ whole genome shotgun (WGS) entry which is preliminary data.</text>
</comment>
<dbReference type="PANTHER" id="PTHR45875">
    <property type="entry name" value="METHYLTRANSFERASE N6AMT1"/>
    <property type="match status" value="1"/>
</dbReference>
<dbReference type="RefSeq" id="WP_355089766.1">
    <property type="nucleotide sequence ID" value="NZ_JBEXKW010000079.1"/>
</dbReference>
<dbReference type="Gene3D" id="3.40.50.150">
    <property type="entry name" value="Vaccinia Virus protein VP39"/>
    <property type="match status" value="1"/>
</dbReference>
<evidence type="ECO:0000259" key="5">
    <source>
        <dbReference type="Pfam" id="PF05175"/>
    </source>
</evidence>
<dbReference type="InterPro" id="IPR004557">
    <property type="entry name" value="PrmC-related"/>
</dbReference>
<gene>
    <name evidence="6" type="ORF">AB0I48_13745</name>
</gene>
<dbReference type="Pfam" id="PF05175">
    <property type="entry name" value="MTS"/>
    <property type="match status" value="1"/>
</dbReference>
<dbReference type="Proteomes" id="UP001551695">
    <property type="component" value="Unassembled WGS sequence"/>
</dbReference>
<keyword evidence="4" id="KW-0949">S-adenosyl-L-methionine</keyword>
<dbReference type="CDD" id="cd02440">
    <property type="entry name" value="AdoMet_MTases"/>
    <property type="match status" value="1"/>
</dbReference>
<dbReference type="InterPro" id="IPR029063">
    <property type="entry name" value="SAM-dependent_MTases_sf"/>
</dbReference>
<evidence type="ECO:0000313" key="6">
    <source>
        <dbReference type="EMBL" id="MEV0708623.1"/>
    </source>
</evidence>
<organism evidence="6 7">
    <name type="scientific">Nocardia aurea</name>
    <dbReference type="NCBI Taxonomy" id="2144174"/>
    <lineage>
        <taxon>Bacteria</taxon>
        <taxon>Bacillati</taxon>
        <taxon>Actinomycetota</taxon>
        <taxon>Actinomycetes</taxon>
        <taxon>Mycobacteriales</taxon>
        <taxon>Nocardiaceae</taxon>
        <taxon>Nocardia</taxon>
    </lineage>
</organism>
<sequence length="226" mass="24019">MHNPLRIPHRALLRPPGVYPPQADTWLLARALVEAGIPRGAHALDVFTGTGALAIAAARIGAATVTAVDISRRAAAAAWLNLRLRGVAAEVHCGDFASVFGHHHYDLVVANPPYVPAPNDTAVGRARAWDAGADGRAILDRLCDLVPAALAPRGTALIVHSALSDPGRTLDTLREHGLKAAVVARATVPFGPVLRARAAWLTETERIDPSDDTEDLVVIRGDRIRR</sequence>
<dbReference type="PANTHER" id="PTHR45875:SF1">
    <property type="entry name" value="METHYLTRANSFERASE N6AMT1"/>
    <property type="match status" value="1"/>
</dbReference>
<dbReference type="InterPro" id="IPR007848">
    <property type="entry name" value="Small_mtfrase_dom"/>
</dbReference>
<proteinExistence type="inferred from homology"/>
<evidence type="ECO:0000256" key="3">
    <source>
        <dbReference type="ARBA" id="ARBA00022679"/>
    </source>
</evidence>
<dbReference type="EC" id="2.1.1.-" evidence="6"/>
<evidence type="ECO:0000256" key="1">
    <source>
        <dbReference type="ARBA" id="ARBA00006149"/>
    </source>
</evidence>
<protein>
    <submittedName>
        <fullName evidence="6">HemK2/MTQ2 family protein methyltransferase</fullName>
        <ecNumber evidence="6">2.1.1.-</ecNumber>
    </submittedName>
</protein>
<name>A0ABV3FT67_9NOCA</name>
<keyword evidence="2 6" id="KW-0489">Methyltransferase</keyword>
<accession>A0ABV3FT67</accession>
<dbReference type="SUPFAM" id="SSF53335">
    <property type="entry name" value="S-adenosyl-L-methionine-dependent methyltransferases"/>
    <property type="match status" value="1"/>
</dbReference>
<keyword evidence="7" id="KW-1185">Reference proteome</keyword>
<keyword evidence="3 6" id="KW-0808">Transferase</keyword>
<comment type="similarity">
    <text evidence="1">Belongs to the eukaryotic/archaeal PrmC-related family.</text>
</comment>
<dbReference type="InterPro" id="IPR002052">
    <property type="entry name" value="DNA_methylase_N6_adenine_CS"/>
</dbReference>
<evidence type="ECO:0000256" key="2">
    <source>
        <dbReference type="ARBA" id="ARBA00022603"/>
    </source>
</evidence>
<dbReference type="GO" id="GO:0008168">
    <property type="term" value="F:methyltransferase activity"/>
    <property type="evidence" value="ECO:0007669"/>
    <property type="project" value="UniProtKB-KW"/>
</dbReference>
<dbReference type="EMBL" id="JBFAKC010000005">
    <property type="protein sequence ID" value="MEV0708623.1"/>
    <property type="molecule type" value="Genomic_DNA"/>
</dbReference>
<dbReference type="PROSITE" id="PS00092">
    <property type="entry name" value="N6_MTASE"/>
    <property type="match status" value="1"/>
</dbReference>